<dbReference type="SUPFAM" id="SSF51905">
    <property type="entry name" value="FAD/NAD(P)-binding domain"/>
    <property type="match status" value="1"/>
</dbReference>
<feature type="binding site" evidence="6">
    <location>
        <position position="119"/>
    </location>
    <ligand>
        <name>FAD</name>
        <dbReference type="ChEBI" id="CHEBI:57692"/>
    </ligand>
</feature>
<feature type="active site" description="Proton acceptor" evidence="5">
    <location>
        <position position="580"/>
    </location>
</feature>
<dbReference type="GO" id="GO:0016614">
    <property type="term" value="F:oxidoreductase activity, acting on CH-OH group of donors"/>
    <property type="evidence" value="ECO:0007669"/>
    <property type="project" value="InterPro"/>
</dbReference>
<gene>
    <name evidence="10" type="ORF">SISSUDRAFT_400826</name>
</gene>
<dbReference type="InterPro" id="IPR007867">
    <property type="entry name" value="GMC_OxRtase_C"/>
</dbReference>
<evidence type="ECO:0000256" key="1">
    <source>
        <dbReference type="ARBA" id="ARBA00001974"/>
    </source>
</evidence>
<dbReference type="PANTHER" id="PTHR11552:SF147">
    <property type="entry name" value="CHOLINE DEHYDROGENASE, MITOCHONDRIAL"/>
    <property type="match status" value="1"/>
</dbReference>
<organism evidence="10 11">
    <name type="scientific">Sistotremastrum suecicum HHB10207 ss-3</name>
    <dbReference type="NCBI Taxonomy" id="1314776"/>
    <lineage>
        <taxon>Eukaryota</taxon>
        <taxon>Fungi</taxon>
        <taxon>Dikarya</taxon>
        <taxon>Basidiomycota</taxon>
        <taxon>Agaricomycotina</taxon>
        <taxon>Agaricomycetes</taxon>
        <taxon>Sistotremastrales</taxon>
        <taxon>Sistotremastraceae</taxon>
        <taxon>Sistotremastrum</taxon>
    </lineage>
</organism>
<evidence type="ECO:0000256" key="3">
    <source>
        <dbReference type="ARBA" id="ARBA00022630"/>
    </source>
</evidence>
<dbReference type="EMBL" id="KV428026">
    <property type="protein sequence ID" value="KZT40948.1"/>
    <property type="molecule type" value="Genomic_DNA"/>
</dbReference>
<evidence type="ECO:0000259" key="9">
    <source>
        <dbReference type="PROSITE" id="PS00623"/>
    </source>
</evidence>
<dbReference type="Pfam" id="PF05199">
    <property type="entry name" value="GMC_oxred_C"/>
    <property type="match status" value="1"/>
</dbReference>
<comment type="similarity">
    <text evidence="2 7">Belongs to the GMC oxidoreductase family.</text>
</comment>
<dbReference type="Pfam" id="PF00732">
    <property type="entry name" value="GMC_oxred_N"/>
    <property type="match status" value="1"/>
</dbReference>
<dbReference type="OrthoDB" id="269227at2759"/>
<evidence type="ECO:0000256" key="6">
    <source>
        <dbReference type="PIRSR" id="PIRSR000137-2"/>
    </source>
</evidence>
<feature type="binding site" evidence="6">
    <location>
        <position position="264"/>
    </location>
    <ligand>
        <name>FAD</name>
        <dbReference type="ChEBI" id="CHEBI:57692"/>
    </ligand>
</feature>
<accession>A0A166FS75</accession>
<evidence type="ECO:0000256" key="2">
    <source>
        <dbReference type="ARBA" id="ARBA00010790"/>
    </source>
</evidence>
<keyword evidence="11" id="KW-1185">Reference proteome</keyword>
<dbReference type="PIRSF" id="PIRSF000137">
    <property type="entry name" value="Alcohol_oxidase"/>
    <property type="match status" value="1"/>
</dbReference>
<dbReference type="InterPro" id="IPR036188">
    <property type="entry name" value="FAD/NAD-bd_sf"/>
</dbReference>
<dbReference type="STRING" id="1314776.A0A166FS75"/>
<protein>
    <submittedName>
        <fullName evidence="10">Aryl-alcohol oxidase-like protein</fullName>
    </submittedName>
</protein>
<feature type="chain" id="PRO_5007873566" evidence="8">
    <location>
        <begin position="23"/>
        <end position="601"/>
    </location>
</feature>
<name>A0A166FS75_9AGAM</name>
<dbReference type="InterPro" id="IPR012132">
    <property type="entry name" value="GMC_OxRdtase"/>
</dbReference>
<dbReference type="PANTHER" id="PTHR11552">
    <property type="entry name" value="GLUCOSE-METHANOL-CHOLINE GMC OXIDOREDUCTASE"/>
    <property type="match status" value="1"/>
</dbReference>
<feature type="domain" description="Glucose-methanol-choline oxidoreductase N-terminal" evidence="9">
    <location>
        <begin position="113"/>
        <end position="136"/>
    </location>
</feature>
<keyword evidence="3 7" id="KW-0285">Flavoprotein</keyword>
<dbReference type="PROSITE" id="PS00623">
    <property type="entry name" value="GMC_OXRED_1"/>
    <property type="match status" value="1"/>
</dbReference>
<dbReference type="Gene3D" id="3.30.560.10">
    <property type="entry name" value="Glucose Oxidase, domain 3"/>
    <property type="match status" value="1"/>
</dbReference>
<dbReference type="InterPro" id="IPR000172">
    <property type="entry name" value="GMC_OxRdtase_N"/>
</dbReference>
<feature type="signal peptide" evidence="8">
    <location>
        <begin position="1"/>
        <end position="22"/>
    </location>
</feature>
<evidence type="ECO:0000313" key="10">
    <source>
        <dbReference type="EMBL" id="KZT40948.1"/>
    </source>
</evidence>
<evidence type="ECO:0000313" key="11">
    <source>
        <dbReference type="Proteomes" id="UP000076798"/>
    </source>
</evidence>
<reference evidence="10 11" key="1">
    <citation type="journal article" date="2016" name="Mol. Biol. Evol.">
        <title>Comparative Genomics of Early-Diverging Mushroom-Forming Fungi Provides Insights into the Origins of Lignocellulose Decay Capabilities.</title>
        <authorList>
            <person name="Nagy L.G."/>
            <person name="Riley R."/>
            <person name="Tritt A."/>
            <person name="Adam C."/>
            <person name="Daum C."/>
            <person name="Floudas D."/>
            <person name="Sun H."/>
            <person name="Yadav J.S."/>
            <person name="Pangilinan J."/>
            <person name="Larsson K.H."/>
            <person name="Matsuura K."/>
            <person name="Barry K."/>
            <person name="Labutti K."/>
            <person name="Kuo R."/>
            <person name="Ohm R.A."/>
            <person name="Bhattacharya S.S."/>
            <person name="Shirouzu T."/>
            <person name="Yoshinaga Y."/>
            <person name="Martin F.M."/>
            <person name="Grigoriev I.V."/>
            <person name="Hibbett D.S."/>
        </authorList>
    </citation>
    <scope>NUCLEOTIDE SEQUENCE [LARGE SCALE GENOMIC DNA]</scope>
    <source>
        <strain evidence="10 11">HHB10207 ss-3</strain>
    </source>
</reference>
<dbReference type="AlphaFoldDB" id="A0A166FS75"/>
<comment type="cofactor">
    <cofactor evidence="1 6">
        <name>FAD</name>
        <dbReference type="ChEBI" id="CHEBI:57692"/>
    </cofactor>
</comment>
<keyword evidence="4 6" id="KW-0274">FAD</keyword>
<evidence type="ECO:0000256" key="7">
    <source>
        <dbReference type="RuleBase" id="RU003968"/>
    </source>
</evidence>
<keyword evidence="8" id="KW-0732">Signal</keyword>
<evidence type="ECO:0000256" key="5">
    <source>
        <dbReference type="PIRSR" id="PIRSR000137-1"/>
    </source>
</evidence>
<dbReference type="GO" id="GO:0050660">
    <property type="term" value="F:flavin adenine dinucleotide binding"/>
    <property type="evidence" value="ECO:0007669"/>
    <property type="project" value="InterPro"/>
</dbReference>
<dbReference type="Gene3D" id="3.50.50.60">
    <property type="entry name" value="FAD/NAD(P)-binding domain"/>
    <property type="match status" value="1"/>
</dbReference>
<feature type="active site" description="Proton donor" evidence="5">
    <location>
        <position position="536"/>
    </location>
</feature>
<dbReference type="SUPFAM" id="SSF54373">
    <property type="entry name" value="FAD-linked reductases, C-terminal domain"/>
    <property type="match status" value="1"/>
</dbReference>
<proteinExistence type="inferred from homology"/>
<sequence>MFKSVILSVAIALQANLQVAHGALLTDPTKIGNNYDFVVVGAGIGGSVVANRLSENPAWKVLLIEAGINNAGLEDISIPFFAPRDSPNEIWTWNYTTVPQTGLLGRTLTYQRGKILGGTSSINYMMFTRGSSDFWDNLANWTGDSSWGWKNIYDYFIKLETFTPPADRHDTTGQYDPSVHGTSGPLAVSLPGAANELSPFIFQTQQNEASHWPFILDANSGNQLGLGWLQATINGSTRASAATAYLAPRYISRPNLDVLIEQQVTKILFNTKVKGAPQATGVTFASGPKAQVYTVKAKKEVILSGGSIGSTHLLLLSGIGDKNALKKVGVSSIFNNAEVGSNLIDHPCITNHWVANTTNSLDLLRENSTALADAIANYDATGKGRLVDTVSPAMGLFRFPDNSDFIQSNPGVKTASGPKAAEYEFLWIDGWGSFLPVPGPSGFYLTLSQVILSPSSRGTITLNSASPWVFPTIDTAFLTTEYDLDISRAAFKDARTFMSDKAWKGYNLGEAFDQSAFQTDAQIDSYLRNNTTPAYHMTSTNRIQSHKGGDGVVDNTLKVVGVSGLRVVDNSVFPFIIEGHPEATIYALAERASDYIKATWA</sequence>
<evidence type="ECO:0000256" key="8">
    <source>
        <dbReference type="SAM" id="SignalP"/>
    </source>
</evidence>
<dbReference type="Proteomes" id="UP000076798">
    <property type="component" value="Unassembled WGS sequence"/>
</dbReference>
<evidence type="ECO:0000256" key="4">
    <source>
        <dbReference type="ARBA" id="ARBA00022827"/>
    </source>
</evidence>